<feature type="region of interest" description="Disordered" evidence="1">
    <location>
        <begin position="1"/>
        <end position="20"/>
    </location>
</feature>
<gene>
    <name evidence="2" type="ORF">K443DRAFT_683211</name>
</gene>
<dbReference type="Proteomes" id="UP000054477">
    <property type="component" value="Unassembled WGS sequence"/>
</dbReference>
<accession>A0A0C9WTC0</accession>
<evidence type="ECO:0000313" key="2">
    <source>
        <dbReference type="EMBL" id="KIJ95165.1"/>
    </source>
</evidence>
<evidence type="ECO:0000313" key="3">
    <source>
        <dbReference type="Proteomes" id="UP000054477"/>
    </source>
</evidence>
<dbReference type="AlphaFoldDB" id="A0A0C9WTC0"/>
<dbReference type="EMBL" id="KN838765">
    <property type="protein sequence ID" value="KIJ95165.1"/>
    <property type="molecule type" value="Genomic_DNA"/>
</dbReference>
<sequence>MYPHPIVPSPSQPSETCSTLATPPVFKSPPCLKAENRISIPPNKIHSRTKNLGMNANSECCKPTGYGLFGFSVRWVPRPRIDSTIAANTGEGKEGGGPFARMERLRVSGKIGPGDED</sequence>
<reference evidence="2 3" key="1">
    <citation type="submission" date="2014-04" db="EMBL/GenBank/DDBJ databases">
        <authorList>
            <consortium name="DOE Joint Genome Institute"/>
            <person name="Kuo A."/>
            <person name="Kohler A."/>
            <person name="Nagy L.G."/>
            <person name="Floudas D."/>
            <person name="Copeland A."/>
            <person name="Barry K.W."/>
            <person name="Cichocki N."/>
            <person name="Veneault-Fourrey C."/>
            <person name="LaButti K."/>
            <person name="Lindquist E.A."/>
            <person name="Lipzen A."/>
            <person name="Lundell T."/>
            <person name="Morin E."/>
            <person name="Murat C."/>
            <person name="Sun H."/>
            <person name="Tunlid A."/>
            <person name="Henrissat B."/>
            <person name="Grigoriev I.V."/>
            <person name="Hibbett D.S."/>
            <person name="Martin F."/>
            <person name="Nordberg H.P."/>
            <person name="Cantor M.N."/>
            <person name="Hua S.X."/>
        </authorList>
    </citation>
    <scope>NUCLEOTIDE SEQUENCE [LARGE SCALE GENOMIC DNA]</scope>
    <source>
        <strain evidence="2 3">LaAM-08-1</strain>
    </source>
</reference>
<feature type="region of interest" description="Disordered" evidence="1">
    <location>
        <begin position="84"/>
        <end position="117"/>
    </location>
</feature>
<dbReference type="HOGENOM" id="CLU_2085201_0_0_1"/>
<feature type="compositionally biased region" description="Pro residues" evidence="1">
    <location>
        <begin position="1"/>
        <end position="11"/>
    </location>
</feature>
<organism evidence="2 3">
    <name type="scientific">Laccaria amethystina LaAM-08-1</name>
    <dbReference type="NCBI Taxonomy" id="1095629"/>
    <lineage>
        <taxon>Eukaryota</taxon>
        <taxon>Fungi</taxon>
        <taxon>Dikarya</taxon>
        <taxon>Basidiomycota</taxon>
        <taxon>Agaricomycotina</taxon>
        <taxon>Agaricomycetes</taxon>
        <taxon>Agaricomycetidae</taxon>
        <taxon>Agaricales</taxon>
        <taxon>Agaricineae</taxon>
        <taxon>Hydnangiaceae</taxon>
        <taxon>Laccaria</taxon>
    </lineage>
</organism>
<protein>
    <submittedName>
        <fullName evidence="2">Uncharacterized protein</fullName>
    </submittedName>
</protein>
<keyword evidence="3" id="KW-1185">Reference proteome</keyword>
<evidence type="ECO:0000256" key="1">
    <source>
        <dbReference type="SAM" id="MobiDB-lite"/>
    </source>
</evidence>
<name>A0A0C9WTC0_9AGAR</name>
<proteinExistence type="predicted"/>
<reference evidence="3" key="2">
    <citation type="submission" date="2015-01" db="EMBL/GenBank/DDBJ databases">
        <title>Evolutionary Origins and Diversification of the Mycorrhizal Mutualists.</title>
        <authorList>
            <consortium name="DOE Joint Genome Institute"/>
            <consortium name="Mycorrhizal Genomics Consortium"/>
            <person name="Kohler A."/>
            <person name="Kuo A."/>
            <person name="Nagy L.G."/>
            <person name="Floudas D."/>
            <person name="Copeland A."/>
            <person name="Barry K.W."/>
            <person name="Cichocki N."/>
            <person name="Veneault-Fourrey C."/>
            <person name="LaButti K."/>
            <person name="Lindquist E.A."/>
            <person name="Lipzen A."/>
            <person name="Lundell T."/>
            <person name="Morin E."/>
            <person name="Murat C."/>
            <person name="Riley R."/>
            <person name="Ohm R."/>
            <person name="Sun H."/>
            <person name="Tunlid A."/>
            <person name="Henrissat B."/>
            <person name="Grigoriev I.V."/>
            <person name="Hibbett D.S."/>
            <person name="Martin F."/>
        </authorList>
    </citation>
    <scope>NUCLEOTIDE SEQUENCE [LARGE SCALE GENOMIC DNA]</scope>
    <source>
        <strain evidence="3">LaAM-08-1</strain>
    </source>
</reference>